<dbReference type="InterPro" id="IPR036513">
    <property type="entry name" value="STAS_dom_sf"/>
</dbReference>
<feature type="non-terminal residue" evidence="3">
    <location>
        <position position="226"/>
    </location>
</feature>
<dbReference type="SUPFAM" id="SSF52091">
    <property type="entry name" value="SpoIIaa-like"/>
    <property type="match status" value="1"/>
</dbReference>
<protein>
    <recommendedName>
        <fullName evidence="2">STAS domain-containing protein</fullName>
    </recommendedName>
</protein>
<keyword evidence="1" id="KW-1133">Transmembrane helix</keyword>
<accession>A0AAV2QG54</accession>
<evidence type="ECO:0000259" key="2">
    <source>
        <dbReference type="PROSITE" id="PS50801"/>
    </source>
</evidence>
<dbReference type="GO" id="GO:0055085">
    <property type="term" value="P:transmembrane transport"/>
    <property type="evidence" value="ECO:0007669"/>
    <property type="project" value="InterPro"/>
</dbReference>
<keyword evidence="1" id="KW-0472">Membrane</keyword>
<dbReference type="AlphaFoldDB" id="A0AAV2QG54"/>
<feature type="domain" description="STAS" evidence="2">
    <location>
        <begin position="80"/>
        <end position="193"/>
    </location>
</feature>
<evidence type="ECO:0000313" key="3">
    <source>
        <dbReference type="EMBL" id="CAL4080906.1"/>
    </source>
</evidence>
<keyword evidence="4" id="KW-1185">Reference proteome</keyword>
<dbReference type="Proteomes" id="UP001497623">
    <property type="component" value="Unassembled WGS sequence"/>
</dbReference>
<gene>
    <name evidence="3" type="ORF">MNOR_LOCUS11418</name>
</gene>
<proteinExistence type="predicted"/>
<comment type="caution">
    <text evidence="3">The sequence shown here is derived from an EMBL/GenBank/DDBJ whole genome shotgun (WGS) entry which is preliminary data.</text>
</comment>
<dbReference type="EMBL" id="CAXKWB010005997">
    <property type="protein sequence ID" value="CAL4080906.1"/>
    <property type="molecule type" value="Genomic_DNA"/>
</dbReference>
<feature type="transmembrane region" description="Helical" evidence="1">
    <location>
        <begin position="38"/>
        <end position="71"/>
    </location>
</feature>
<keyword evidence="1" id="KW-0812">Transmembrane</keyword>
<dbReference type="PANTHER" id="PTHR11814">
    <property type="entry name" value="SULFATE TRANSPORTER"/>
    <property type="match status" value="1"/>
</dbReference>
<evidence type="ECO:0000313" key="4">
    <source>
        <dbReference type="Proteomes" id="UP001497623"/>
    </source>
</evidence>
<evidence type="ECO:0000256" key="1">
    <source>
        <dbReference type="SAM" id="Phobius"/>
    </source>
</evidence>
<dbReference type="PROSITE" id="PS50801">
    <property type="entry name" value="STAS"/>
    <property type="match status" value="1"/>
</dbReference>
<name>A0AAV2QG54_MEGNR</name>
<dbReference type="Pfam" id="PF01740">
    <property type="entry name" value="STAS"/>
    <property type="match status" value="1"/>
</dbReference>
<sequence length="226" mass="25164">FKYIPKASLAAIIICAVMHMLDYEILLPLWRSKKMDLLPFIITFLFCLFWGLEWGILLGITVNLAMLLYFIATPKVKITSVIPTKQHNGYVLVTPSHGVHYPSTVHVRNAIRKAGLKEGVGSLPLVVDCTFLETADYTSAKGFKCIVEEFFRRGQPLIFVGMKPSVHRTVGALESDIRVCPSFETLHLALRECQENGSSINGDHLHGSVFVDATKVTTPTSDTRSQ</sequence>
<organism evidence="3 4">
    <name type="scientific">Meganyctiphanes norvegica</name>
    <name type="common">Northern krill</name>
    <name type="synonym">Thysanopoda norvegica</name>
    <dbReference type="NCBI Taxonomy" id="48144"/>
    <lineage>
        <taxon>Eukaryota</taxon>
        <taxon>Metazoa</taxon>
        <taxon>Ecdysozoa</taxon>
        <taxon>Arthropoda</taxon>
        <taxon>Crustacea</taxon>
        <taxon>Multicrustacea</taxon>
        <taxon>Malacostraca</taxon>
        <taxon>Eumalacostraca</taxon>
        <taxon>Eucarida</taxon>
        <taxon>Euphausiacea</taxon>
        <taxon>Euphausiidae</taxon>
        <taxon>Meganyctiphanes</taxon>
    </lineage>
</organism>
<dbReference type="GO" id="GO:0016020">
    <property type="term" value="C:membrane"/>
    <property type="evidence" value="ECO:0007669"/>
    <property type="project" value="InterPro"/>
</dbReference>
<reference evidence="3 4" key="1">
    <citation type="submission" date="2024-05" db="EMBL/GenBank/DDBJ databases">
        <authorList>
            <person name="Wallberg A."/>
        </authorList>
    </citation>
    <scope>NUCLEOTIDE SEQUENCE [LARGE SCALE GENOMIC DNA]</scope>
</reference>
<dbReference type="Gene3D" id="3.30.750.24">
    <property type="entry name" value="STAS domain"/>
    <property type="match status" value="1"/>
</dbReference>
<feature type="non-terminal residue" evidence="3">
    <location>
        <position position="1"/>
    </location>
</feature>
<feature type="transmembrane region" description="Helical" evidence="1">
    <location>
        <begin position="7"/>
        <end position="26"/>
    </location>
</feature>
<dbReference type="InterPro" id="IPR001902">
    <property type="entry name" value="SLC26A/SulP_fam"/>
</dbReference>
<dbReference type="InterPro" id="IPR002645">
    <property type="entry name" value="STAS_dom"/>
</dbReference>